<dbReference type="STRING" id="572544.Ilyop_0284"/>
<organism evidence="3 4">
    <name type="scientific">Ilyobacter polytropus (strain ATCC 51220 / DSM 2926 / LMG 16218 / CuHBu1)</name>
    <dbReference type="NCBI Taxonomy" id="572544"/>
    <lineage>
        <taxon>Bacteria</taxon>
        <taxon>Fusobacteriati</taxon>
        <taxon>Fusobacteriota</taxon>
        <taxon>Fusobacteriia</taxon>
        <taxon>Fusobacteriales</taxon>
        <taxon>Fusobacteriaceae</taxon>
        <taxon>Ilyobacter</taxon>
    </lineage>
</organism>
<dbReference type="AlphaFoldDB" id="E3HAS2"/>
<dbReference type="OrthoDB" id="5870591at2"/>
<evidence type="ECO:0000256" key="1">
    <source>
        <dbReference type="SAM" id="Phobius"/>
    </source>
</evidence>
<feature type="transmembrane region" description="Helical" evidence="1">
    <location>
        <begin position="97"/>
        <end position="113"/>
    </location>
</feature>
<keyword evidence="1" id="KW-1133">Transmembrane helix</keyword>
<dbReference type="Pfam" id="PF07331">
    <property type="entry name" value="TctB"/>
    <property type="match status" value="1"/>
</dbReference>
<dbReference type="Proteomes" id="UP000006875">
    <property type="component" value="Chromosome"/>
</dbReference>
<keyword evidence="1" id="KW-0472">Membrane</keyword>
<accession>E3HAS2</accession>
<dbReference type="KEGG" id="ipo:Ilyop_0284"/>
<dbReference type="EMBL" id="CP002281">
    <property type="protein sequence ID" value="ADO82073.1"/>
    <property type="molecule type" value="Genomic_DNA"/>
</dbReference>
<proteinExistence type="predicted"/>
<sequence>MTQNKVIGIFGALLTAIYGFSTFSATGAGATFLSGTKIFPMMVIILTAVLSAVIFLQDHLGKEKGKKIDIDKKVLITIGKSTLIFVVYTLIFEHLGYILSTVVLLMGLLSILNKGKLKQNIIISVAFSVIAYFVFSKLLAISLPPGIINF</sequence>
<keyword evidence="1" id="KW-0812">Transmembrane</keyword>
<keyword evidence="4" id="KW-1185">Reference proteome</keyword>
<dbReference type="RefSeq" id="WP_013386744.1">
    <property type="nucleotide sequence ID" value="NC_014632.1"/>
</dbReference>
<evidence type="ECO:0000313" key="4">
    <source>
        <dbReference type="Proteomes" id="UP000006875"/>
    </source>
</evidence>
<name>E3HAS2_ILYPC</name>
<dbReference type="HOGENOM" id="CLU_110735_6_0_0"/>
<feature type="transmembrane region" description="Helical" evidence="1">
    <location>
        <begin position="73"/>
        <end position="91"/>
    </location>
</feature>
<feature type="domain" description="DUF1468" evidence="2">
    <location>
        <begin position="9"/>
        <end position="144"/>
    </location>
</feature>
<feature type="transmembrane region" description="Helical" evidence="1">
    <location>
        <begin position="120"/>
        <end position="143"/>
    </location>
</feature>
<gene>
    <name evidence="3" type="ordered locus">Ilyop_0284</name>
</gene>
<reference evidence="3 4" key="1">
    <citation type="journal article" date="2010" name="Stand. Genomic Sci.">
        <title>Complete genome sequence of Ilyobacter polytropus type strain (CuHbu1).</title>
        <authorList>
            <person name="Sikorski J."/>
            <person name="Chertkov O."/>
            <person name="Lapidus A."/>
            <person name="Nolan M."/>
            <person name="Lucas S."/>
            <person name="Del Rio T.G."/>
            <person name="Tice H."/>
            <person name="Cheng J.F."/>
            <person name="Tapia R."/>
            <person name="Han C."/>
            <person name="Goodwin L."/>
            <person name="Pitluck S."/>
            <person name="Liolios K."/>
            <person name="Ivanova N."/>
            <person name="Mavromatis K."/>
            <person name="Mikhailova N."/>
            <person name="Pati A."/>
            <person name="Chen A."/>
            <person name="Palaniappan K."/>
            <person name="Land M."/>
            <person name="Hauser L."/>
            <person name="Chang Y.J."/>
            <person name="Jeffries C.D."/>
            <person name="Brambilla E."/>
            <person name="Yasawong M."/>
            <person name="Rohde M."/>
            <person name="Pukall R."/>
            <person name="Spring S."/>
            <person name="Goker M."/>
            <person name="Woyke T."/>
            <person name="Bristow J."/>
            <person name="Eisen J.A."/>
            <person name="Markowitz V."/>
            <person name="Hugenholtz P."/>
            <person name="Kyrpides N.C."/>
            <person name="Klenk H.P."/>
        </authorList>
    </citation>
    <scope>NUCLEOTIDE SEQUENCE [LARGE SCALE GENOMIC DNA]</scope>
    <source>
        <strain evidence="4">ATCC 51220 / DSM 2926 / LMG 16218 / CuHBu1</strain>
    </source>
</reference>
<protein>
    <recommendedName>
        <fullName evidence="2">DUF1468 domain-containing protein</fullName>
    </recommendedName>
</protein>
<dbReference type="InterPro" id="IPR009936">
    <property type="entry name" value="DUF1468"/>
</dbReference>
<evidence type="ECO:0000259" key="2">
    <source>
        <dbReference type="Pfam" id="PF07331"/>
    </source>
</evidence>
<evidence type="ECO:0000313" key="3">
    <source>
        <dbReference type="EMBL" id="ADO82073.1"/>
    </source>
</evidence>
<feature type="transmembrane region" description="Helical" evidence="1">
    <location>
        <begin position="39"/>
        <end position="61"/>
    </location>
</feature>